<dbReference type="PANTHER" id="PTHR33445">
    <property type="entry name" value="ATP SYNTHASE SUBUNIT B', CHLOROPLASTIC"/>
    <property type="match status" value="1"/>
</dbReference>
<comment type="subcellular location">
    <subcellularLocation>
        <location evidence="2">Endomembrane system</location>
    </subcellularLocation>
    <subcellularLocation>
        <location evidence="1">Membrane</location>
        <topology evidence="1">Single-pass membrane protein</topology>
    </subcellularLocation>
</comment>
<evidence type="ECO:0000256" key="7">
    <source>
        <dbReference type="ARBA" id="ARBA00022692"/>
    </source>
</evidence>
<keyword evidence="5" id="KW-1003">Cell membrane</keyword>
<evidence type="ECO:0000256" key="9">
    <source>
        <dbReference type="ARBA" id="ARBA00022989"/>
    </source>
</evidence>
<proteinExistence type="inferred from homology"/>
<dbReference type="EMBL" id="CAEZWM010000009">
    <property type="protein sequence ID" value="CAB4646831.1"/>
    <property type="molecule type" value="Genomic_DNA"/>
</dbReference>
<comment type="function">
    <text evidence="13">F(1)F(0) ATP synthase produces ATP from ADP in the presence of a proton or sodium gradient. F-type ATPases consist of two structural domains, F(1) containing the extramembraneous catalytic core and F(0) containing the membrane proton channel, linked together by a central stalk and a peripheral stalk. During catalysis, ATP synthesis in the catalytic domain of F(1) is coupled via a rotary mechanism of the central stalk subunits to proton translocation.</text>
</comment>
<dbReference type="InterPro" id="IPR002146">
    <property type="entry name" value="ATP_synth_b/b'su_bac/chlpt"/>
</dbReference>
<evidence type="ECO:0000256" key="6">
    <source>
        <dbReference type="ARBA" id="ARBA00022547"/>
    </source>
</evidence>
<dbReference type="NCBIfam" id="TIGR01144">
    <property type="entry name" value="ATP_synt_b"/>
    <property type="match status" value="1"/>
</dbReference>
<name>A0A6J6KAK0_9ZZZZ</name>
<evidence type="ECO:0000256" key="11">
    <source>
        <dbReference type="ARBA" id="ARBA00023136"/>
    </source>
</evidence>
<dbReference type="HAMAP" id="MF_01398">
    <property type="entry name" value="ATP_synth_b_bprime"/>
    <property type="match status" value="1"/>
</dbReference>
<sequence>MRIQRLLAVAMLSSSMVIAMPVAAHASEAKGEIAECLVKAAEKYEAAVEEGKGDAALFDEQAKECYSAPSPILPETGELFWGLLSFGIVAFGLIKFGFPALRKGLADREDKIRGDLEAAEQAKSAAQAADSDHEKILAEARAEGAGLVDEARKAAEQVRIDMIARAEADAADVRARANADAALATERAMADLQTQVAAMSIGLAERIVQHNLDAATQTALVESFINEVGGSRA</sequence>
<keyword evidence="11 14" id="KW-0472">Membrane</keyword>
<keyword evidence="4" id="KW-0813">Transport</keyword>
<dbReference type="Gene3D" id="6.10.250.1580">
    <property type="match status" value="1"/>
</dbReference>
<dbReference type="SUPFAM" id="SSF81573">
    <property type="entry name" value="F1F0 ATP synthase subunit B, membrane domain"/>
    <property type="match status" value="1"/>
</dbReference>
<reference evidence="15" key="1">
    <citation type="submission" date="2020-05" db="EMBL/GenBank/DDBJ databases">
        <authorList>
            <person name="Chiriac C."/>
            <person name="Salcher M."/>
            <person name="Ghai R."/>
            <person name="Kavagutti S V."/>
        </authorList>
    </citation>
    <scope>NUCLEOTIDE SEQUENCE</scope>
</reference>
<evidence type="ECO:0000313" key="15">
    <source>
        <dbReference type="EMBL" id="CAB4646831.1"/>
    </source>
</evidence>
<evidence type="ECO:0000256" key="4">
    <source>
        <dbReference type="ARBA" id="ARBA00022448"/>
    </source>
</evidence>
<evidence type="ECO:0000256" key="5">
    <source>
        <dbReference type="ARBA" id="ARBA00022475"/>
    </source>
</evidence>
<dbReference type="InterPro" id="IPR050059">
    <property type="entry name" value="ATP_synthase_B_chain"/>
</dbReference>
<dbReference type="GO" id="GO:0046961">
    <property type="term" value="F:proton-transporting ATPase activity, rotational mechanism"/>
    <property type="evidence" value="ECO:0007669"/>
    <property type="project" value="TreeGrafter"/>
</dbReference>
<comment type="similarity">
    <text evidence="3">Belongs to the ATPase B chain family.</text>
</comment>
<keyword evidence="6" id="KW-0138">CF(0)</keyword>
<dbReference type="InterPro" id="IPR005864">
    <property type="entry name" value="ATP_synth_F0_bsu_bac"/>
</dbReference>
<dbReference type="GO" id="GO:0015986">
    <property type="term" value="P:proton motive force-driven ATP synthesis"/>
    <property type="evidence" value="ECO:0007669"/>
    <property type="project" value="InterPro"/>
</dbReference>
<gene>
    <name evidence="15" type="ORF">UFOPK2242_00172</name>
</gene>
<evidence type="ECO:0000256" key="1">
    <source>
        <dbReference type="ARBA" id="ARBA00004167"/>
    </source>
</evidence>
<evidence type="ECO:0000256" key="13">
    <source>
        <dbReference type="ARBA" id="ARBA00025198"/>
    </source>
</evidence>
<evidence type="ECO:0000256" key="10">
    <source>
        <dbReference type="ARBA" id="ARBA00023065"/>
    </source>
</evidence>
<dbReference type="GO" id="GO:0012505">
    <property type="term" value="C:endomembrane system"/>
    <property type="evidence" value="ECO:0007669"/>
    <property type="project" value="UniProtKB-SubCell"/>
</dbReference>
<accession>A0A6J6KAK0</accession>
<organism evidence="15">
    <name type="scientific">freshwater metagenome</name>
    <dbReference type="NCBI Taxonomy" id="449393"/>
    <lineage>
        <taxon>unclassified sequences</taxon>
        <taxon>metagenomes</taxon>
        <taxon>ecological metagenomes</taxon>
    </lineage>
</organism>
<dbReference type="AlphaFoldDB" id="A0A6J6KAK0"/>
<keyword evidence="8" id="KW-0375">Hydrogen ion transport</keyword>
<evidence type="ECO:0000256" key="2">
    <source>
        <dbReference type="ARBA" id="ARBA00004308"/>
    </source>
</evidence>
<feature type="transmembrane region" description="Helical" evidence="14">
    <location>
        <begin position="79"/>
        <end position="98"/>
    </location>
</feature>
<protein>
    <submittedName>
        <fullName evidence="15">Unannotated protein</fullName>
    </submittedName>
</protein>
<keyword evidence="7 14" id="KW-0812">Transmembrane</keyword>
<evidence type="ECO:0000256" key="14">
    <source>
        <dbReference type="SAM" id="Phobius"/>
    </source>
</evidence>
<dbReference type="Pfam" id="PF00430">
    <property type="entry name" value="ATP-synt_B"/>
    <property type="match status" value="1"/>
</dbReference>
<keyword evidence="9 14" id="KW-1133">Transmembrane helix</keyword>
<dbReference type="InterPro" id="IPR028987">
    <property type="entry name" value="ATP_synth_B-like_membr_sf"/>
</dbReference>
<keyword evidence="12" id="KW-0066">ATP synthesis</keyword>
<dbReference type="GO" id="GO:0045259">
    <property type="term" value="C:proton-transporting ATP synthase complex"/>
    <property type="evidence" value="ECO:0007669"/>
    <property type="project" value="UniProtKB-KW"/>
</dbReference>
<keyword evidence="10" id="KW-0406">Ion transport</keyword>
<evidence type="ECO:0000256" key="3">
    <source>
        <dbReference type="ARBA" id="ARBA00005513"/>
    </source>
</evidence>
<evidence type="ECO:0000256" key="12">
    <source>
        <dbReference type="ARBA" id="ARBA00023310"/>
    </source>
</evidence>
<dbReference type="PANTHER" id="PTHR33445:SF1">
    <property type="entry name" value="ATP SYNTHASE SUBUNIT B"/>
    <property type="match status" value="1"/>
</dbReference>
<evidence type="ECO:0000256" key="8">
    <source>
        <dbReference type="ARBA" id="ARBA00022781"/>
    </source>
</evidence>
<dbReference type="CDD" id="cd06503">
    <property type="entry name" value="ATP-synt_Fo_b"/>
    <property type="match status" value="1"/>
</dbReference>